<feature type="domain" description="Response regulatory" evidence="4">
    <location>
        <begin position="3"/>
        <end position="119"/>
    </location>
</feature>
<sequence length="202" mass="21490">MLRILLAEDVAMVRGALIALIELEPDLKVVAAVENGADIVPTALTCRPDVAVIDVDLPGLDGLSAAAQLKNELPCCRSLILTSLGRSGMVSRALSARVSGFMLKDSPPEELATAIRSVAIGRKVIDPQLAQSAWDCGLNPLSAREHEVLRLTAAGATPVEIASTLYLSVGTVRNYLTTIVTKLHARNRVDAVKRAYDSGWLP</sequence>
<dbReference type="PANTHER" id="PTHR43214:SF42">
    <property type="entry name" value="TRANSCRIPTIONAL REGULATORY PROTEIN DESR"/>
    <property type="match status" value="1"/>
</dbReference>
<evidence type="ECO:0000313" key="6">
    <source>
        <dbReference type="Proteomes" id="UP000198210"/>
    </source>
</evidence>
<protein>
    <submittedName>
        <fullName evidence="5">Two component transcriptional regulator, LuxR family</fullName>
    </submittedName>
</protein>
<dbReference type="EMBL" id="LT607751">
    <property type="protein sequence ID" value="SCG66499.1"/>
    <property type="molecule type" value="Genomic_DNA"/>
</dbReference>
<dbReference type="SMART" id="SM00421">
    <property type="entry name" value="HTH_LUXR"/>
    <property type="match status" value="1"/>
</dbReference>
<evidence type="ECO:0000259" key="4">
    <source>
        <dbReference type="PROSITE" id="PS50110"/>
    </source>
</evidence>
<dbReference type="RefSeq" id="WP_088972075.1">
    <property type="nucleotide sequence ID" value="NZ_JBHLYF010000039.1"/>
</dbReference>
<dbReference type="SUPFAM" id="SSF46894">
    <property type="entry name" value="C-terminal effector domain of the bipartite response regulators"/>
    <property type="match status" value="1"/>
</dbReference>
<feature type="modified residue" description="4-aspartylphosphate" evidence="2">
    <location>
        <position position="54"/>
    </location>
</feature>
<evidence type="ECO:0000256" key="2">
    <source>
        <dbReference type="PROSITE-ProRule" id="PRU00169"/>
    </source>
</evidence>
<dbReference type="SMART" id="SM00448">
    <property type="entry name" value="REC"/>
    <property type="match status" value="1"/>
</dbReference>
<gene>
    <name evidence="5" type="ORF">GA0074704_4203</name>
</gene>
<keyword evidence="2" id="KW-0597">Phosphoprotein</keyword>
<reference evidence="5 6" key="1">
    <citation type="submission" date="2016-06" db="EMBL/GenBank/DDBJ databases">
        <authorList>
            <person name="Kjaerup R.B."/>
            <person name="Dalgaard T.S."/>
            <person name="Juul-Madsen H.R."/>
        </authorList>
    </citation>
    <scope>NUCLEOTIDE SEQUENCE [LARGE SCALE GENOMIC DNA]</scope>
    <source>
        <strain evidence="5 6">DSM 45097</strain>
    </source>
</reference>
<dbReference type="PRINTS" id="PR00038">
    <property type="entry name" value="HTHLUXR"/>
</dbReference>
<dbReference type="GO" id="GO:0003677">
    <property type="term" value="F:DNA binding"/>
    <property type="evidence" value="ECO:0007669"/>
    <property type="project" value="UniProtKB-KW"/>
</dbReference>
<dbReference type="PROSITE" id="PS50043">
    <property type="entry name" value="HTH_LUXR_2"/>
    <property type="match status" value="1"/>
</dbReference>
<dbReference type="Gene3D" id="3.40.50.2300">
    <property type="match status" value="1"/>
</dbReference>
<dbReference type="InterPro" id="IPR000792">
    <property type="entry name" value="Tscrpt_reg_LuxR_C"/>
</dbReference>
<dbReference type="PANTHER" id="PTHR43214">
    <property type="entry name" value="TWO-COMPONENT RESPONSE REGULATOR"/>
    <property type="match status" value="1"/>
</dbReference>
<proteinExistence type="predicted"/>
<dbReference type="Pfam" id="PF00196">
    <property type="entry name" value="GerE"/>
    <property type="match status" value="1"/>
</dbReference>
<dbReference type="AlphaFoldDB" id="A0A1C5J8K8"/>
<accession>A0A1C5J8K8</accession>
<dbReference type="CDD" id="cd06170">
    <property type="entry name" value="LuxR_C_like"/>
    <property type="match status" value="1"/>
</dbReference>
<keyword evidence="1" id="KW-0238">DNA-binding</keyword>
<dbReference type="Pfam" id="PF00072">
    <property type="entry name" value="Response_reg"/>
    <property type="match status" value="1"/>
</dbReference>
<dbReference type="InterPro" id="IPR011006">
    <property type="entry name" value="CheY-like_superfamily"/>
</dbReference>
<evidence type="ECO:0000313" key="5">
    <source>
        <dbReference type="EMBL" id="SCG66499.1"/>
    </source>
</evidence>
<evidence type="ECO:0000259" key="3">
    <source>
        <dbReference type="PROSITE" id="PS50043"/>
    </source>
</evidence>
<dbReference type="InterPro" id="IPR016032">
    <property type="entry name" value="Sig_transdc_resp-reg_C-effctor"/>
</dbReference>
<dbReference type="InterPro" id="IPR001789">
    <property type="entry name" value="Sig_transdc_resp-reg_receiver"/>
</dbReference>
<dbReference type="GO" id="GO:0006355">
    <property type="term" value="P:regulation of DNA-templated transcription"/>
    <property type="evidence" value="ECO:0007669"/>
    <property type="project" value="InterPro"/>
</dbReference>
<feature type="domain" description="HTH luxR-type" evidence="3">
    <location>
        <begin position="134"/>
        <end position="199"/>
    </location>
</feature>
<dbReference type="InterPro" id="IPR039420">
    <property type="entry name" value="WalR-like"/>
</dbReference>
<keyword evidence="6" id="KW-1185">Reference proteome</keyword>
<name>A0A1C5J8K8_9ACTN</name>
<organism evidence="5 6">
    <name type="scientific">Micromonospora siamensis</name>
    <dbReference type="NCBI Taxonomy" id="299152"/>
    <lineage>
        <taxon>Bacteria</taxon>
        <taxon>Bacillati</taxon>
        <taxon>Actinomycetota</taxon>
        <taxon>Actinomycetes</taxon>
        <taxon>Micromonosporales</taxon>
        <taxon>Micromonosporaceae</taxon>
        <taxon>Micromonospora</taxon>
    </lineage>
</organism>
<dbReference type="PROSITE" id="PS50110">
    <property type="entry name" value="RESPONSE_REGULATORY"/>
    <property type="match status" value="1"/>
</dbReference>
<dbReference type="GO" id="GO:0000160">
    <property type="term" value="P:phosphorelay signal transduction system"/>
    <property type="evidence" value="ECO:0007669"/>
    <property type="project" value="InterPro"/>
</dbReference>
<dbReference type="Proteomes" id="UP000198210">
    <property type="component" value="Chromosome I"/>
</dbReference>
<evidence type="ECO:0000256" key="1">
    <source>
        <dbReference type="ARBA" id="ARBA00023125"/>
    </source>
</evidence>
<dbReference type="SUPFAM" id="SSF52172">
    <property type="entry name" value="CheY-like"/>
    <property type="match status" value="1"/>
</dbReference>